<evidence type="ECO:0000256" key="1">
    <source>
        <dbReference type="ARBA" id="ARBA00022598"/>
    </source>
</evidence>
<comment type="similarity">
    <text evidence="2">Belongs to the BshC family.</text>
</comment>
<evidence type="ECO:0000256" key="2">
    <source>
        <dbReference type="HAMAP-Rule" id="MF_01867"/>
    </source>
</evidence>
<comment type="caution">
    <text evidence="5">The sequence shown here is derived from an EMBL/GenBank/DDBJ whole genome shotgun (WGS) entry which is preliminary data.</text>
</comment>
<sequence>MQAKYISYQETNAFSSAVLDYIDGKDQLSTFYKYTPDFEGFAEAIANRNFKGNRSTLTQILKKQYATIQAPALVEQNIQLLADDRTYTITTGHQLNIFSGPLYFIYKIVTAINLAKELKEKFPNKNFVPVYWMATEDHDFEEINHVKIEDKKLSWNKKALGATGRLSTKDITETLLAYKGYLGITENGLQLAQLVENAYTQHEKLSDATRALVNGLFGKYGLVCVDADEPLLKKEFAAIIEADIIGQHSFEQISESNAALEAKGYKTQVNPREINFFYMTDQLRERIVKENEVYKVMNTDIQFSEAELKKEITDFPERFSPNVVMRPVYQEVILPNLAYIGGGAELTYWLQLKTNFDYYQVDFPVLLLRNSALVIDKRAELKMQILGISHKDLFKKPETLKNDWIKAHVNLQLTLGDEQRSLSAIFDQIKLNAYKIDKTLSESADAAKTKALKLIVNLEKKMLRAEKRKHDTSLSQIDNLKGKLFPTGVLQERVLNIAPLYVAYGEEFIDSLILNFKPLDHQFTVLFAS</sequence>
<reference evidence="5 6" key="1">
    <citation type="submission" date="2019-11" db="EMBL/GenBank/DDBJ databases">
        <title>Description of Pedobacter sp. LMG 31462T.</title>
        <authorList>
            <person name="Carlier A."/>
            <person name="Qi S."/>
            <person name="Vandamme P."/>
        </authorList>
    </citation>
    <scope>NUCLEOTIDE SEQUENCE [LARGE SCALE GENOMIC DNA]</scope>
    <source>
        <strain evidence="5 6">LMG 31462</strain>
    </source>
</reference>
<dbReference type="EC" id="6.-.-.-" evidence="2"/>
<feature type="domain" description="Bacillithiol biosynthesis BshC C-terminal coiled-coil" evidence="4">
    <location>
        <begin position="372"/>
        <end position="527"/>
    </location>
</feature>
<evidence type="ECO:0000313" key="5">
    <source>
        <dbReference type="EMBL" id="MBB2151669.1"/>
    </source>
</evidence>
<name>A0ABR6F2B1_9SPHI</name>
<dbReference type="HAMAP" id="MF_01867">
    <property type="entry name" value="BshC"/>
    <property type="match status" value="1"/>
</dbReference>
<dbReference type="InterPro" id="IPR055398">
    <property type="entry name" value="Rossmann-like_BshC"/>
</dbReference>
<dbReference type="RefSeq" id="WP_182961640.1">
    <property type="nucleotide sequence ID" value="NZ_WNXC01000011.1"/>
</dbReference>
<keyword evidence="6" id="KW-1185">Reference proteome</keyword>
<protein>
    <recommendedName>
        <fullName evidence="2">Putative cysteine ligase BshC</fullName>
        <ecNumber evidence="2">6.-.-.-</ecNumber>
    </recommendedName>
</protein>
<dbReference type="Proteomes" id="UP000636110">
    <property type="component" value="Unassembled WGS sequence"/>
</dbReference>
<evidence type="ECO:0000259" key="4">
    <source>
        <dbReference type="Pfam" id="PF24850"/>
    </source>
</evidence>
<dbReference type="InterPro" id="IPR055399">
    <property type="entry name" value="CC_BshC"/>
</dbReference>
<dbReference type="Pfam" id="PF24850">
    <property type="entry name" value="CC_BshC"/>
    <property type="match status" value="1"/>
</dbReference>
<evidence type="ECO:0000313" key="6">
    <source>
        <dbReference type="Proteomes" id="UP000636110"/>
    </source>
</evidence>
<dbReference type="InterPro" id="IPR011199">
    <property type="entry name" value="Bacillithiol_biosynth_BshC"/>
</dbReference>
<dbReference type="EMBL" id="WNXC01000011">
    <property type="protein sequence ID" value="MBB2151669.1"/>
    <property type="molecule type" value="Genomic_DNA"/>
</dbReference>
<organism evidence="5 6">
    <name type="scientific">Pedobacter gandavensis</name>
    <dbReference type="NCBI Taxonomy" id="2679963"/>
    <lineage>
        <taxon>Bacteria</taxon>
        <taxon>Pseudomonadati</taxon>
        <taxon>Bacteroidota</taxon>
        <taxon>Sphingobacteriia</taxon>
        <taxon>Sphingobacteriales</taxon>
        <taxon>Sphingobacteriaceae</taxon>
        <taxon>Pedobacter</taxon>
    </lineage>
</organism>
<dbReference type="Pfam" id="PF10079">
    <property type="entry name" value="Rossmann-like_BshC"/>
    <property type="match status" value="1"/>
</dbReference>
<keyword evidence="1 2" id="KW-0436">Ligase</keyword>
<dbReference type="PIRSF" id="PIRSF012535">
    <property type="entry name" value="UCP012535"/>
    <property type="match status" value="1"/>
</dbReference>
<proteinExistence type="inferred from homology"/>
<accession>A0ABR6F2B1</accession>
<dbReference type="NCBIfam" id="TIGR03998">
    <property type="entry name" value="thiol_BshC"/>
    <property type="match status" value="1"/>
</dbReference>
<gene>
    <name evidence="2 5" type="primary">bshC</name>
    <name evidence="5" type="ORF">GM920_22410</name>
</gene>
<evidence type="ECO:0000259" key="3">
    <source>
        <dbReference type="Pfam" id="PF10079"/>
    </source>
</evidence>
<feature type="domain" description="Bacillithiol biosynthesis BshC N-terminal Rossmann-like" evidence="3">
    <location>
        <begin position="1"/>
        <end position="370"/>
    </location>
</feature>